<dbReference type="PROSITE" id="PS50041">
    <property type="entry name" value="C_TYPE_LECTIN_2"/>
    <property type="match status" value="1"/>
</dbReference>
<proteinExistence type="predicted"/>
<dbReference type="SUPFAM" id="SSF56436">
    <property type="entry name" value="C-type lectin-like"/>
    <property type="match status" value="1"/>
</dbReference>
<feature type="chain" id="PRO_5034994673" evidence="1">
    <location>
        <begin position="24"/>
        <end position="195"/>
    </location>
</feature>
<dbReference type="Gene3D" id="3.10.100.10">
    <property type="entry name" value="Mannose-Binding Protein A, subunit A"/>
    <property type="match status" value="1"/>
</dbReference>
<evidence type="ECO:0000313" key="4">
    <source>
        <dbReference type="Proteomes" id="UP000694397"/>
    </source>
</evidence>
<feature type="domain" description="C-type lectin" evidence="2">
    <location>
        <begin position="52"/>
        <end position="152"/>
    </location>
</feature>
<reference evidence="3 4" key="1">
    <citation type="submission" date="2019-04" db="EMBL/GenBank/DDBJ databases">
        <authorList>
            <consortium name="Wellcome Sanger Institute Data Sharing"/>
        </authorList>
    </citation>
    <scope>NUCLEOTIDE SEQUENCE [LARGE SCALE GENOMIC DNA]</scope>
</reference>
<dbReference type="Ensembl" id="ENSSFOT00015029737.2">
    <property type="protein sequence ID" value="ENSSFOP00015029401.2"/>
    <property type="gene ID" value="ENSSFOG00015018912.2"/>
</dbReference>
<reference evidence="3" key="2">
    <citation type="submission" date="2025-08" db="UniProtKB">
        <authorList>
            <consortium name="Ensembl"/>
        </authorList>
    </citation>
    <scope>IDENTIFICATION</scope>
</reference>
<sequence length="195" mass="22073">MMVHYITTVALLFYLLPWHGCGAEQEARPPRFLSHREPHRHRGFCPPGWDHFKNRCFQYIAIKKSWADAEIQCLSLGGNLASVHGEDEFQFIRNLIKKKDPAENPAWIGLTDCQKKGTWLWSDGSKISFTKWNTGEPNNMNGGENCVHTNWSGTFGQTVSAEASVSVPAKPTFIFQRHTLCFHCLTNAVTPVLTL</sequence>
<dbReference type="OrthoDB" id="418245at2759"/>
<name>A0A8C9SAP5_SCLFO</name>
<feature type="signal peptide" evidence="1">
    <location>
        <begin position="1"/>
        <end position="23"/>
    </location>
</feature>
<evidence type="ECO:0000313" key="3">
    <source>
        <dbReference type="Ensembl" id="ENSSFOP00015029401.2"/>
    </source>
</evidence>
<dbReference type="PRINTS" id="PR01504">
    <property type="entry name" value="PNCREATITSAP"/>
</dbReference>
<dbReference type="InterPro" id="IPR016186">
    <property type="entry name" value="C-type_lectin-like/link_sf"/>
</dbReference>
<dbReference type="Proteomes" id="UP000694397">
    <property type="component" value="Chromosome 10"/>
</dbReference>
<dbReference type="Pfam" id="PF00059">
    <property type="entry name" value="Lectin_C"/>
    <property type="match status" value="1"/>
</dbReference>
<gene>
    <name evidence="3" type="primary">LOC108942086</name>
</gene>
<evidence type="ECO:0000259" key="2">
    <source>
        <dbReference type="PROSITE" id="PS50041"/>
    </source>
</evidence>
<evidence type="ECO:0000256" key="1">
    <source>
        <dbReference type="SAM" id="SignalP"/>
    </source>
</evidence>
<dbReference type="InterPro" id="IPR050111">
    <property type="entry name" value="C-type_lectin/snaclec_domain"/>
</dbReference>
<keyword evidence="4" id="KW-1185">Reference proteome</keyword>
<reference evidence="3" key="3">
    <citation type="submission" date="2025-09" db="UniProtKB">
        <authorList>
            <consortium name="Ensembl"/>
        </authorList>
    </citation>
    <scope>IDENTIFICATION</scope>
</reference>
<keyword evidence="1" id="KW-0732">Signal</keyword>
<dbReference type="PANTHER" id="PTHR22803">
    <property type="entry name" value="MANNOSE, PHOSPHOLIPASE, LECTIN RECEPTOR RELATED"/>
    <property type="match status" value="1"/>
</dbReference>
<protein>
    <submittedName>
        <fullName evidence="3">Lactose-binding lectin l-2-like</fullName>
    </submittedName>
</protein>
<dbReference type="InterPro" id="IPR001304">
    <property type="entry name" value="C-type_lectin-like"/>
</dbReference>
<dbReference type="AlphaFoldDB" id="A0A8C9SAP5"/>
<dbReference type="GeneTree" id="ENSGT01150000286973"/>
<accession>A0A8C9SAP5</accession>
<dbReference type="SMART" id="SM00034">
    <property type="entry name" value="CLECT"/>
    <property type="match status" value="1"/>
</dbReference>
<dbReference type="InterPro" id="IPR016187">
    <property type="entry name" value="CTDL_fold"/>
</dbReference>
<organism evidence="3 4">
    <name type="scientific">Scleropages formosus</name>
    <name type="common">Asian bonytongue</name>
    <name type="synonym">Osteoglossum formosum</name>
    <dbReference type="NCBI Taxonomy" id="113540"/>
    <lineage>
        <taxon>Eukaryota</taxon>
        <taxon>Metazoa</taxon>
        <taxon>Chordata</taxon>
        <taxon>Craniata</taxon>
        <taxon>Vertebrata</taxon>
        <taxon>Euteleostomi</taxon>
        <taxon>Actinopterygii</taxon>
        <taxon>Neopterygii</taxon>
        <taxon>Teleostei</taxon>
        <taxon>Osteoglossocephala</taxon>
        <taxon>Osteoglossomorpha</taxon>
        <taxon>Osteoglossiformes</taxon>
        <taxon>Osteoglossidae</taxon>
        <taxon>Scleropages</taxon>
    </lineage>
</organism>